<evidence type="ECO:0000313" key="13">
    <source>
        <dbReference type="Proteomes" id="UP001148932"/>
    </source>
</evidence>
<comment type="catalytic activity">
    <reaction evidence="1">
        <text>ATP + protein L-histidine = ADP + protein N-phospho-L-histidine.</text>
        <dbReference type="EC" id="2.7.13.3"/>
    </reaction>
</comment>
<feature type="signal peptide" evidence="9">
    <location>
        <begin position="1"/>
        <end position="23"/>
    </location>
</feature>
<organism evidence="12 13">
    <name type="scientific">Acidovorax benzenivorans</name>
    <dbReference type="NCBI Taxonomy" id="2987520"/>
    <lineage>
        <taxon>Bacteria</taxon>
        <taxon>Pseudomonadati</taxon>
        <taxon>Pseudomonadota</taxon>
        <taxon>Betaproteobacteria</taxon>
        <taxon>Burkholderiales</taxon>
        <taxon>Comamonadaceae</taxon>
        <taxon>Acidovorax</taxon>
    </lineage>
</organism>
<dbReference type="Gene3D" id="1.10.287.130">
    <property type="match status" value="1"/>
</dbReference>
<dbReference type="PANTHER" id="PTHR43711:SF1">
    <property type="entry name" value="HISTIDINE KINASE 1"/>
    <property type="match status" value="1"/>
</dbReference>
<dbReference type="SMART" id="SM00387">
    <property type="entry name" value="HATPase_c"/>
    <property type="match status" value="1"/>
</dbReference>
<evidence type="ECO:0000256" key="9">
    <source>
        <dbReference type="SAM" id="SignalP"/>
    </source>
</evidence>
<feature type="transmembrane region" description="Helical" evidence="8">
    <location>
        <begin position="431"/>
        <end position="451"/>
    </location>
</feature>
<keyword evidence="8" id="KW-1133">Transmembrane helix</keyword>
<dbReference type="SUPFAM" id="SSF47384">
    <property type="entry name" value="Homodimeric domain of signal transducing histidine kinase"/>
    <property type="match status" value="1"/>
</dbReference>
<dbReference type="InterPro" id="IPR050736">
    <property type="entry name" value="Sensor_HK_Regulatory"/>
</dbReference>
<dbReference type="InterPro" id="IPR036890">
    <property type="entry name" value="HATPase_C_sf"/>
</dbReference>
<dbReference type="Pfam" id="PF02518">
    <property type="entry name" value="HATPase_c"/>
    <property type="match status" value="1"/>
</dbReference>
<dbReference type="InterPro" id="IPR004358">
    <property type="entry name" value="Sig_transdc_His_kin-like_C"/>
</dbReference>
<comment type="caution">
    <text evidence="12">The sequence shown here is derived from an EMBL/GenBank/DDBJ whole genome shotgun (WGS) entry which is preliminary data.</text>
</comment>
<dbReference type="CDD" id="cd00082">
    <property type="entry name" value="HisKA"/>
    <property type="match status" value="1"/>
</dbReference>
<evidence type="ECO:0000256" key="5">
    <source>
        <dbReference type="ARBA" id="ARBA00022777"/>
    </source>
</evidence>
<protein>
    <recommendedName>
        <fullName evidence="2">histidine kinase</fullName>
        <ecNumber evidence="2">2.7.13.3</ecNumber>
    </recommendedName>
</protein>
<keyword evidence="12" id="KW-0547">Nucleotide-binding</keyword>
<evidence type="ECO:0000256" key="1">
    <source>
        <dbReference type="ARBA" id="ARBA00000085"/>
    </source>
</evidence>
<gene>
    <name evidence="12" type="ORF">OIN59_10355</name>
</gene>
<evidence type="ECO:0000256" key="6">
    <source>
        <dbReference type="ARBA" id="ARBA00023012"/>
    </source>
</evidence>
<dbReference type="GO" id="GO:0005524">
    <property type="term" value="F:ATP binding"/>
    <property type="evidence" value="ECO:0007669"/>
    <property type="project" value="UniProtKB-KW"/>
</dbReference>
<dbReference type="Pfam" id="PF00072">
    <property type="entry name" value="Response_reg"/>
    <property type="match status" value="1"/>
</dbReference>
<dbReference type="InterPro" id="IPR036097">
    <property type="entry name" value="HisK_dim/P_sf"/>
</dbReference>
<feature type="chain" id="PRO_5045643581" description="histidine kinase" evidence="9">
    <location>
        <begin position="24"/>
        <end position="850"/>
    </location>
</feature>
<evidence type="ECO:0000313" key="12">
    <source>
        <dbReference type="EMBL" id="MDD2177835.1"/>
    </source>
</evidence>
<dbReference type="Pfam" id="PF00512">
    <property type="entry name" value="HisKA"/>
    <property type="match status" value="1"/>
</dbReference>
<keyword evidence="8" id="KW-0812">Transmembrane</keyword>
<feature type="modified residue" description="4-aspartylphosphate" evidence="7">
    <location>
        <position position="772"/>
    </location>
</feature>
<evidence type="ECO:0000256" key="4">
    <source>
        <dbReference type="ARBA" id="ARBA00022679"/>
    </source>
</evidence>
<dbReference type="Pfam" id="PF13424">
    <property type="entry name" value="TPR_12"/>
    <property type="match status" value="1"/>
</dbReference>
<dbReference type="InterPro" id="IPR011006">
    <property type="entry name" value="CheY-like_superfamily"/>
</dbReference>
<keyword evidence="8" id="KW-0472">Membrane</keyword>
<keyword evidence="6" id="KW-0902">Two-component regulatory system</keyword>
<keyword evidence="13" id="KW-1185">Reference proteome</keyword>
<evidence type="ECO:0000256" key="2">
    <source>
        <dbReference type="ARBA" id="ARBA00012438"/>
    </source>
</evidence>
<proteinExistence type="predicted"/>
<dbReference type="SMART" id="SM00028">
    <property type="entry name" value="TPR"/>
    <property type="match status" value="6"/>
</dbReference>
<feature type="domain" description="Histidine kinase" evidence="10">
    <location>
        <begin position="481"/>
        <end position="696"/>
    </location>
</feature>
<evidence type="ECO:0000256" key="7">
    <source>
        <dbReference type="PROSITE-ProRule" id="PRU00169"/>
    </source>
</evidence>
<sequence>MRPFRAVVLTAALCLLAALPAGAQAPSNPDLAELDRLQTLSQRNSAEAVQALQAAATRFANAADIETRRTYLAALADAAFEIGQAPVVTQAIAQLKALAAAQNDASSQVLAVCFEARQLAVAGKTRVGLDALAREAAAAEQARDPWVRWLYHLTLGALHSGSGQFEDALTHLLRSLELSRTLPRQAATAELRSRTHLELLHFDMKNPDRALQTIREALPLAEELDAQQALGWLHLHRGNVENVQGDLDAAMAAYRQSLQIARAGGLTGLRATALNNLGDILLQRKAYAEAEPVMREAMAAYRDAHELSGAALAQANLGFALMGQGRIAAGAHDVEAGIRFVHEAGSQPMEEQLLGELSRMYEQAGLYREAIETTRKQQTLAKALFHTEREQAVATLQERFNSAERQRQIEQLAQANQVQDAELRVRRMQQIGLIGTVALALLAAGFSFWLYRRTRSANEALGAARRQAEDALTEKNLFLATASHDLRQPVHAMSLMVEAIGLRNSDPILRPLLADLRTSMQAMNQLFNALLDLSRLESGQPQGMSSAVNLNALLADLMCLFREQACLGGLVLRLHLPRGGATVWAKPVLLRQALANLVQNAIRYTPQGKVLVSVRARGGDWLVEVRDTGIGIALADQEQVFNPYYRGERADQMDDAGHGLGLAVVARCAEQLGAAYGMQSRAGRGSRFWLRLPARTTVAAAGPYEPVAMRRDALAVHPLQGRCLVLDDDPQVIKAWRAMLDAWGVTAAYATTGAQAHAQLDDGFEPDAIFCDQRLRTGESGFDVLRTLLARCPAARGAMVSGEFDAPALQDAEDEGYLVLRKPVNPAELHAVLAQWLAHDGSKQKQPSAL</sequence>
<reference evidence="12" key="1">
    <citation type="submission" date="2022-10" db="EMBL/GenBank/DDBJ databases">
        <title>Description of microaerobic benzene degrading bacteria.</title>
        <authorList>
            <person name="Bedics A."/>
            <person name="Tancsics A."/>
            <person name="Banerjee S."/>
        </authorList>
    </citation>
    <scope>NUCLEOTIDE SEQUENCE</scope>
    <source>
        <strain evidence="12">D2M1</strain>
    </source>
</reference>
<dbReference type="SMART" id="SM00448">
    <property type="entry name" value="REC"/>
    <property type="match status" value="1"/>
</dbReference>
<dbReference type="InterPro" id="IPR019734">
    <property type="entry name" value="TPR_rpt"/>
</dbReference>
<dbReference type="InterPro" id="IPR005467">
    <property type="entry name" value="His_kinase_dom"/>
</dbReference>
<dbReference type="InterPro" id="IPR003594">
    <property type="entry name" value="HATPase_dom"/>
</dbReference>
<keyword evidence="4" id="KW-0808">Transferase</keyword>
<name>A0ABT5RWS4_9BURK</name>
<accession>A0ABT5RWS4</accession>
<dbReference type="PRINTS" id="PR00344">
    <property type="entry name" value="BCTRLSENSOR"/>
</dbReference>
<dbReference type="EC" id="2.7.13.3" evidence="2"/>
<dbReference type="SMART" id="SM00388">
    <property type="entry name" value="HisKA"/>
    <property type="match status" value="1"/>
</dbReference>
<dbReference type="Proteomes" id="UP001148932">
    <property type="component" value="Unassembled WGS sequence"/>
</dbReference>
<feature type="domain" description="Response regulatory" evidence="11">
    <location>
        <begin position="722"/>
        <end position="837"/>
    </location>
</feature>
<dbReference type="RefSeq" id="WP_274109935.1">
    <property type="nucleotide sequence ID" value="NZ_JAPCKI010000005.1"/>
</dbReference>
<keyword evidence="5" id="KW-0418">Kinase</keyword>
<dbReference type="PROSITE" id="PS50109">
    <property type="entry name" value="HIS_KIN"/>
    <property type="match status" value="1"/>
</dbReference>
<keyword evidence="3 7" id="KW-0597">Phosphoprotein</keyword>
<dbReference type="Gene3D" id="3.30.565.10">
    <property type="entry name" value="Histidine kinase-like ATPase, C-terminal domain"/>
    <property type="match status" value="1"/>
</dbReference>
<dbReference type="SUPFAM" id="SSF48452">
    <property type="entry name" value="TPR-like"/>
    <property type="match status" value="1"/>
</dbReference>
<evidence type="ECO:0000259" key="11">
    <source>
        <dbReference type="PROSITE" id="PS50110"/>
    </source>
</evidence>
<dbReference type="SUPFAM" id="SSF55874">
    <property type="entry name" value="ATPase domain of HSP90 chaperone/DNA topoisomerase II/histidine kinase"/>
    <property type="match status" value="1"/>
</dbReference>
<evidence type="ECO:0000256" key="3">
    <source>
        <dbReference type="ARBA" id="ARBA00022553"/>
    </source>
</evidence>
<dbReference type="Gene3D" id="3.40.50.2300">
    <property type="match status" value="1"/>
</dbReference>
<evidence type="ECO:0000259" key="10">
    <source>
        <dbReference type="PROSITE" id="PS50109"/>
    </source>
</evidence>
<dbReference type="SUPFAM" id="SSF52172">
    <property type="entry name" value="CheY-like"/>
    <property type="match status" value="1"/>
</dbReference>
<dbReference type="Gene3D" id="1.25.40.10">
    <property type="entry name" value="Tetratricopeptide repeat domain"/>
    <property type="match status" value="1"/>
</dbReference>
<dbReference type="PANTHER" id="PTHR43711">
    <property type="entry name" value="TWO-COMPONENT HISTIDINE KINASE"/>
    <property type="match status" value="1"/>
</dbReference>
<keyword evidence="12" id="KW-0067">ATP-binding</keyword>
<dbReference type="CDD" id="cd00156">
    <property type="entry name" value="REC"/>
    <property type="match status" value="1"/>
</dbReference>
<dbReference type="InterPro" id="IPR011990">
    <property type="entry name" value="TPR-like_helical_dom_sf"/>
</dbReference>
<evidence type="ECO:0000256" key="8">
    <source>
        <dbReference type="SAM" id="Phobius"/>
    </source>
</evidence>
<dbReference type="PROSITE" id="PS50110">
    <property type="entry name" value="RESPONSE_REGULATORY"/>
    <property type="match status" value="1"/>
</dbReference>
<dbReference type="InterPro" id="IPR001789">
    <property type="entry name" value="Sig_transdc_resp-reg_receiver"/>
</dbReference>
<keyword evidence="9" id="KW-0732">Signal</keyword>
<dbReference type="InterPro" id="IPR003661">
    <property type="entry name" value="HisK_dim/P_dom"/>
</dbReference>
<dbReference type="EMBL" id="JAPCKI010000005">
    <property type="protein sequence ID" value="MDD2177835.1"/>
    <property type="molecule type" value="Genomic_DNA"/>
</dbReference>